<feature type="domain" description="HD" evidence="2">
    <location>
        <begin position="468"/>
        <end position="611"/>
    </location>
</feature>
<feature type="transmembrane region" description="Helical" evidence="1">
    <location>
        <begin position="325"/>
        <end position="350"/>
    </location>
</feature>
<keyword evidence="1" id="KW-1133">Transmembrane helix</keyword>
<dbReference type="InterPro" id="IPR052722">
    <property type="entry name" value="PgpH_phosphodiesterase"/>
</dbReference>
<dbReference type="InterPro" id="IPR006675">
    <property type="entry name" value="HDIG_dom"/>
</dbReference>
<gene>
    <name evidence="3" type="ORF">ENL70_03415</name>
</gene>
<feature type="transmembrane region" description="Helical" evidence="1">
    <location>
        <begin position="261"/>
        <end position="279"/>
    </location>
</feature>
<feature type="transmembrane region" description="Helical" evidence="1">
    <location>
        <begin position="356"/>
        <end position="372"/>
    </location>
</feature>
<dbReference type="CDD" id="cd00077">
    <property type="entry name" value="HDc"/>
    <property type="match status" value="1"/>
</dbReference>
<dbReference type="SUPFAM" id="SSF109604">
    <property type="entry name" value="HD-domain/PDEase-like"/>
    <property type="match status" value="1"/>
</dbReference>
<dbReference type="InterPro" id="IPR011624">
    <property type="entry name" value="Metal-dep_PHydrolase_7TM_extra"/>
</dbReference>
<evidence type="ECO:0000259" key="2">
    <source>
        <dbReference type="PROSITE" id="PS51831"/>
    </source>
</evidence>
<dbReference type="Pfam" id="PF07697">
    <property type="entry name" value="7TMR-HDED"/>
    <property type="match status" value="1"/>
</dbReference>
<dbReference type="NCBIfam" id="TIGR00277">
    <property type="entry name" value="HDIG"/>
    <property type="match status" value="1"/>
</dbReference>
<reference evidence="3" key="1">
    <citation type="journal article" date="2020" name="mSystems">
        <title>Genome- and Community-Level Interaction Insights into Carbon Utilization and Element Cycling Functions of Hydrothermarchaeota in Hydrothermal Sediment.</title>
        <authorList>
            <person name="Zhou Z."/>
            <person name="Liu Y."/>
            <person name="Xu W."/>
            <person name="Pan J."/>
            <person name="Luo Z.H."/>
            <person name="Li M."/>
        </authorList>
    </citation>
    <scope>NUCLEOTIDE SEQUENCE [LARGE SCALE GENOMIC DNA]</scope>
    <source>
        <strain evidence="3">SpSt-1019</strain>
    </source>
</reference>
<feature type="transmembrane region" description="Helical" evidence="1">
    <location>
        <begin position="25"/>
        <end position="42"/>
    </location>
</feature>
<organism evidence="3">
    <name type="scientific">Thermodesulfobium narugense</name>
    <dbReference type="NCBI Taxonomy" id="184064"/>
    <lineage>
        <taxon>Bacteria</taxon>
        <taxon>Pseudomonadati</taxon>
        <taxon>Thermodesulfobiota</taxon>
        <taxon>Thermodesulfobiia</taxon>
        <taxon>Thermodesulfobiales</taxon>
        <taxon>Thermodesulfobiaceae</taxon>
        <taxon>Thermodesulfobium</taxon>
    </lineage>
</organism>
<dbReference type="PROSITE" id="PS51831">
    <property type="entry name" value="HD"/>
    <property type="match status" value="1"/>
</dbReference>
<dbReference type="InterPro" id="IPR003607">
    <property type="entry name" value="HD/PDEase_dom"/>
</dbReference>
<dbReference type="Pfam" id="PF01966">
    <property type="entry name" value="HD"/>
    <property type="match status" value="1"/>
</dbReference>
<keyword evidence="1" id="KW-0812">Transmembrane</keyword>
<feature type="transmembrane region" description="Helical" evidence="1">
    <location>
        <begin position="384"/>
        <end position="402"/>
    </location>
</feature>
<name>A0A7C5KDM7_9BACT</name>
<protein>
    <submittedName>
        <fullName evidence="3">HDIG domain-containing protein</fullName>
    </submittedName>
</protein>
<dbReference type="EMBL" id="DRUY01000117">
    <property type="protein sequence ID" value="HHI65583.1"/>
    <property type="molecule type" value="Genomic_DNA"/>
</dbReference>
<feature type="transmembrane region" description="Helical" evidence="1">
    <location>
        <begin position="291"/>
        <end position="313"/>
    </location>
</feature>
<dbReference type="PANTHER" id="PTHR36442:SF1">
    <property type="entry name" value="CYCLIC-DI-AMP PHOSPHODIESTERASE PGPH"/>
    <property type="match status" value="1"/>
</dbReference>
<keyword evidence="1" id="KW-0472">Membrane</keyword>
<feature type="transmembrane region" description="Helical" evidence="1">
    <location>
        <begin position="414"/>
        <end position="435"/>
    </location>
</feature>
<dbReference type="PANTHER" id="PTHR36442">
    <property type="entry name" value="CYCLIC-DI-AMP PHOSPHODIESTERASE PGPH"/>
    <property type="match status" value="1"/>
</dbReference>
<dbReference type="InterPro" id="IPR011621">
    <property type="entry name" value="Metal-dep_PHydrolase_7TM_intra"/>
</dbReference>
<dbReference type="SMART" id="SM00471">
    <property type="entry name" value="HDc"/>
    <property type="match status" value="1"/>
</dbReference>
<proteinExistence type="predicted"/>
<dbReference type="Pfam" id="PF07698">
    <property type="entry name" value="7TM-7TMR_HD"/>
    <property type="match status" value="1"/>
</dbReference>
<sequence>MNLTRFGSLLGQLKPIWSRFKGEELFTYLLIAFMLAALLYNLRGAYPTLAVGKMVPFDVVSPKDAQIVNKVATEELKVQREKAVPDVLVVTYDKFGSIHDSINYFLSNLESTKDLPESQRIVKLKDMAPFLTEKDIEILISSNPKELEADTNKIFVLLQKEERLDVLSNQVASIISSLKLNPDTSQAFMNLILGYFRINATIDNKLTNELKQKAIQDITPVVIDVKKGQVLVRSGEILTPEKAYLLKELGIMDNLSGIRNFVSLFLFSALLLFAFRFIVYNFSPKLTLDRGHLIVLGALSSVYILFVFVLFPISPIIVPLASISLLLALIFTPAVSLLYSVILAILVFFFGNFSLLGFYIALISAFAGAFFGRGIQKRGDLSDTAFLFSLTFFLAVLLWDIWSDINILDSLSQFAFAIANGFLSSIAAMGALPYIESTVGVLSPLKLMDLSNPSHPLLKRLQIEAPGTYHHSIIVANLAETAAEEINADPLLARVASYYHDVGKLKRPQFFVENQKNGVNLHAEISPWLSATILTSHVKDGVEIAKSYGIPDKILDIISQHHGTSLIVFFYHKALQSGFSEVEEKDFRYPGPLPKTKEAAIVMLADAVEAAVRASSGSVSPKIDSLVDRIFRNKLEDGQLSESPITLQELLRIKEVFIRLFVGSFHQRIEYPDLANLNKKQT</sequence>
<dbReference type="Gene3D" id="1.10.3210.10">
    <property type="entry name" value="Hypothetical protein af1432"/>
    <property type="match status" value="1"/>
</dbReference>
<evidence type="ECO:0000256" key="1">
    <source>
        <dbReference type="SAM" id="Phobius"/>
    </source>
</evidence>
<evidence type="ECO:0000313" key="3">
    <source>
        <dbReference type="EMBL" id="HHI65583.1"/>
    </source>
</evidence>
<accession>A0A7C5KDM7</accession>
<dbReference type="AlphaFoldDB" id="A0A7C5KDM7"/>
<comment type="caution">
    <text evidence="3">The sequence shown here is derived from an EMBL/GenBank/DDBJ whole genome shotgun (WGS) entry which is preliminary data.</text>
</comment>
<dbReference type="InterPro" id="IPR006674">
    <property type="entry name" value="HD_domain"/>
</dbReference>